<dbReference type="Proteomes" id="UP001628179">
    <property type="component" value="Unassembled WGS sequence"/>
</dbReference>
<name>A0ABQ0GJX3_9PEZI</name>
<feature type="compositionally biased region" description="Acidic residues" evidence="1">
    <location>
        <begin position="612"/>
        <end position="624"/>
    </location>
</feature>
<protein>
    <recommendedName>
        <fullName evidence="2">Azaphilone pigments biosynthesis cluster protein L N-terminal domain-containing protein</fullName>
    </recommendedName>
</protein>
<sequence>MEAVGAVASVIAVITLGLKSVKTVHEILSSVKDGSGQVGQAQRNIRGLQSTLERLARCRIIEERRDEALTAKIKQCSDDMERFAKKLQKLTIDDSGSRLGGKWGKIKVFLNEKDVIRMGSVVVGHTAALNLHLKALESDTLFEVRDELGVVRQELSTHRAIRETQYTIVAQQTAVTTAVHETMGQLTAESRNIRNMVHSAISEATTQGEQIMQMLKQLVEQVHGPSREDSVCGMIAEQFNHERQLVDGPSYDENLRYATLINSIDYILRATRDKQGIFGPDETKSVTNALLALLGTVMVNQFLASPTDFLSISSGRSIQQGFHATTWQYHNRQGTFNVIPRLFINNIIPYGSRVFTLVEEGRITEFREMLRLGQASLRDHDEFGASLLFYANRQPDICSFLIQHGVDFGSEEEIRILLNHSVDYFTVETPVSIELSPSKEGPLLTYCGNPLVTAKGLSILLEKGADVRARNLFGETCLHIIIENLHRRWAPRDDTEHPAQARNTLTYLIQHGADVFAVDNLGRSVAEAAYTMLDYFDTSIHGDLWDVALAYCGFDVARFRETYGRRVARYNHEYTRQVFEELWKGLEHLCPYYFDGDELPASGGGPYSEAGADLDDASDPEDDGGCMLDDLNGSNL</sequence>
<dbReference type="GeneID" id="98179011"/>
<dbReference type="InterPro" id="IPR036770">
    <property type="entry name" value="Ankyrin_rpt-contain_sf"/>
</dbReference>
<feature type="domain" description="Azaphilone pigments biosynthesis cluster protein L N-terminal" evidence="2">
    <location>
        <begin position="2"/>
        <end position="189"/>
    </location>
</feature>
<dbReference type="Gene3D" id="1.25.40.20">
    <property type="entry name" value="Ankyrin repeat-containing domain"/>
    <property type="match status" value="1"/>
</dbReference>
<feature type="region of interest" description="Disordered" evidence="1">
    <location>
        <begin position="603"/>
        <end position="636"/>
    </location>
</feature>
<dbReference type="EMBL" id="BAAFSV010000004">
    <property type="protein sequence ID" value="GAB1318058.1"/>
    <property type="molecule type" value="Genomic_DNA"/>
</dbReference>
<reference evidence="3 4" key="1">
    <citation type="submission" date="2024-09" db="EMBL/GenBank/DDBJ databases">
        <title>Itraconazole resistance in Madurella fahalii resulting from another homologue of gene encoding cytochrome P450 14-alpha sterol demethylase (CYP51).</title>
        <authorList>
            <person name="Yoshioka I."/>
            <person name="Fahal A.H."/>
            <person name="Kaneko S."/>
            <person name="Yaguchi T."/>
        </authorList>
    </citation>
    <scope>NUCLEOTIDE SEQUENCE [LARGE SCALE GENOMIC DNA]</scope>
    <source>
        <strain evidence="3 4">IFM 68171</strain>
    </source>
</reference>
<dbReference type="Pfam" id="PF17111">
    <property type="entry name" value="PigL_N"/>
    <property type="match status" value="1"/>
</dbReference>
<keyword evidence="4" id="KW-1185">Reference proteome</keyword>
<comment type="caution">
    <text evidence="3">The sequence shown here is derived from an EMBL/GenBank/DDBJ whole genome shotgun (WGS) entry which is preliminary data.</text>
</comment>
<dbReference type="RefSeq" id="XP_070919789.1">
    <property type="nucleotide sequence ID" value="XM_071063688.1"/>
</dbReference>
<organism evidence="3 4">
    <name type="scientific">Madurella fahalii</name>
    <dbReference type="NCBI Taxonomy" id="1157608"/>
    <lineage>
        <taxon>Eukaryota</taxon>
        <taxon>Fungi</taxon>
        <taxon>Dikarya</taxon>
        <taxon>Ascomycota</taxon>
        <taxon>Pezizomycotina</taxon>
        <taxon>Sordariomycetes</taxon>
        <taxon>Sordariomycetidae</taxon>
        <taxon>Sordariales</taxon>
        <taxon>Sordariales incertae sedis</taxon>
        <taxon>Madurella</taxon>
    </lineage>
</organism>
<evidence type="ECO:0000313" key="4">
    <source>
        <dbReference type="Proteomes" id="UP001628179"/>
    </source>
</evidence>
<proteinExistence type="predicted"/>
<accession>A0ABQ0GJX3</accession>
<dbReference type="SUPFAM" id="SSF48403">
    <property type="entry name" value="Ankyrin repeat"/>
    <property type="match status" value="1"/>
</dbReference>
<dbReference type="InterPro" id="IPR031348">
    <property type="entry name" value="PigL_N"/>
</dbReference>
<evidence type="ECO:0000256" key="1">
    <source>
        <dbReference type="SAM" id="MobiDB-lite"/>
    </source>
</evidence>
<evidence type="ECO:0000313" key="3">
    <source>
        <dbReference type="EMBL" id="GAB1318058.1"/>
    </source>
</evidence>
<evidence type="ECO:0000259" key="2">
    <source>
        <dbReference type="Pfam" id="PF17111"/>
    </source>
</evidence>
<gene>
    <name evidence="3" type="ORF">MFIFM68171_08268</name>
</gene>